<keyword evidence="4" id="KW-0812">Transmembrane</keyword>
<dbReference type="eggNOG" id="COG4585">
    <property type="taxonomic scope" value="Bacteria"/>
</dbReference>
<feature type="transmembrane region" description="Helical" evidence="4">
    <location>
        <begin position="67"/>
        <end position="85"/>
    </location>
</feature>
<sequence>MDRRDPNLWAGAFGTLICLAVGAVLLTVQLQGGQISVLPGGIWWACYVGYLVALVVSSWFQHEVRRRVALAAFGAQVAFGIVLVASAPGAGWTPILLVYTAAASAYLVRWRTTAAVVVANSATVAFTAWAATGQVLDAVLGGGLYTLLQLGSYFAVRAQLREVEMRSALAVAHTELRATSTLLASATRADERLRIARELHDAVGHQLTVLALELEIASHRSAPPAAEHVVRARGIARDLLADVRQVVGELRERAPDLRRTLASLVADLPAPRVHLDVADDVEADEIRTIALVRCVQEVVTNAIRHSGAEHLWIEVRLGDDGALVLEASDDGRGAERIVVGNGLRGLAERVADLGGEATFSARGGFHVRARVPAS</sequence>
<name>C5C4C1_BEUC1</name>
<dbReference type="RefSeq" id="WP_015884282.1">
    <property type="nucleotide sequence ID" value="NC_012669.1"/>
</dbReference>
<dbReference type="InterPro" id="IPR036890">
    <property type="entry name" value="HATPase_C_sf"/>
</dbReference>
<dbReference type="InterPro" id="IPR003594">
    <property type="entry name" value="HATPase_dom"/>
</dbReference>
<feature type="transmembrane region" description="Helical" evidence="4">
    <location>
        <begin position="115"/>
        <end position="132"/>
    </location>
</feature>
<dbReference type="InterPro" id="IPR050482">
    <property type="entry name" value="Sensor_HK_TwoCompSys"/>
</dbReference>
<feature type="transmembrane region" description="Helical" evidence="4">
    <location>
        <begin position="7"/>
        <end position="30"/>
    </location>
</feature>
<keyword evidence="8" id="KW-1185">Reference proteome</keyword>
<organism evidence="7 8">
    <name type="scientific">Beutenbergia cavernae (strain ATCC BAA-8 / DSM 12333 / CCUG 43141 / JCM 11478 / NBRC 16432 / NCIMB 13614 / HKI 0122)</name>
    <dbReference type="NCBI Taxonomy" id="471853"/>
    <lineage>
        <taxon>Bacteria</taxon>
        <taxon>Bacillati</taxon>
        <taxon>Actinomycetota</taxon>
        <taxon>Actinomycetes</taxon>
        <taxon>Micrococcales</taxon>
        <taxon>Beutenbergiaceae</taxon>
        <taxon>Beutenbergia</taxon>
    </lineage>
</organism>
<dbReference type="GO" id="GO:0000155">
    <property type="term" value="F:phosphorelay sensor kinase activity"/>
    <property type="evidence" value="ECO:0007669"/>
    <property type="project" value="InterPro"/>
</dbReference>
<dbReference type="OrthoDB" id="3573097at2"/>
<dbReference type="Gene3D" id="1.20.5.1930">
    <property type="match status" value="1"/>
</dbReference>
<keyword evidence="4" id="KW-1133">Transmembrane helix</keyword>
<keyword evidence="3" id="KW-0902">Two-component regulatory system</keyword>
<dbReference type="PANTHER" id="PTHR24421">
    <property type="entry name" value="NITRATE/NITRITE SENSOR PROTEIN NARX-RELATED"/>
    <property type="match status" value="1"/>
</dbReference>
<protein>
    <submittedName>
        <fullName evidence="7">Histidine kinase</fullName>
    </submittedName>
</protein>
<keyword evidence="1" id="KW-0808">Transferase</keyword>
<evidence type="ECO:0000256" key="1">
    <source>
        <dbReference type="ARBA" id="ARBA00022679"/>
    </source>
</evidence>
<evidence type="ECO:0000259" key="5">
    <source>
        <dbReference type="Pfam" id="PF02518"/>
    </source>
</evidence>
<dbReference type="EMBL" id="CP001618">
    <property type="protein sequence ID" value="ACQ82045.1"/>
    <property type="molecule type" value="Genomic_DNA"/>
</dbReference>
<proteinExistence type="predicted"/>
<dbReference type="KEGG" id="bcv:Bcav_3803"/>
<dbReference type="GO" id="GO:0046983">
    <property type="term" value="F:protein dimerization activity"/>
    <property type="evidence" value="ECO:0007669"/>
    <property type="project" value="InterPro"/>
</dbReference>
<reference evidence="7 8" key="1">
    <citation type="journal article" date="2009" name="Stand. Genomic Sci.">
        <title>Complete genome sequence of Beutenbergia cavernae type strain (HKI 0122).</title>
        <authorList>
            <person name="Land M."/>
            <person name="Pukall R."/>
            <person name="Abt B."/>
            <person name="Goker M."/>
            <person name="Rohde M."/>
            <person name="Glavina Del Rio T."/>
            <person name="Tice H."/>
            <person name="Copeland A."/>
            <person name="Cheng J.F."/>
            <person name="Lucas S."/>
            <person name="Chen F."/>
            <person name="Nolan M."/>
            <person name="Bruce D."/>
            <person name="Goodwin L."/>
            <person name="Pitluck S."/>
            <person name="Ivanova N."/>
            <person name="Mavromatis K."/>
            <person name="Ovchinnikova G."/>
            <person name="Pati A."/>
            <person name="Chen A."/>
            <person name="Palaniappan K."/>
            <person name="Hauser L."/>
            <person name="Chang Y.J."/>
            <person name="Jefferies C.C."/>
            <person name="Saunders E."/>
            <person name="Brettin T."/>
            <person name="Detter J.C."/>
            <person name="Han C."/>
            <person name="Chain P."/>
            <person name="Bristow J."/>
            <person name="Eisen J.A."/>
            <person name="Markowitz V."/>
            <person name="Hugenholtz P."/>
            <person name="Kyrpides N.C."/>
            <person name="Klenk H.P."/>
            <person name="Lapidus A."/>
        </authorList>
    </citation>
    <scope>NUCLEOTIDE SEQUENCE [LARGE SCALE GENOMIC DNA]</scope>
    <source>
        <strain evidence="8">ATCC BAA-8 / DSM 12333 / NBRC 16432</strain>
    </source>
</reference>
<dbReference type="SUPFAM" id="SSF55874">
    <property type="entry name" value="ATPase domain of HSP90 chaperone/DNA topoisomerase II/histidine kinase"/>
    <property type="match status" value="1"/>
</dbReference>
<dbReference type="CDD" id="cd16917">
    <property type="entry name" value="HATPase_UhpB-NarQ-NarX-like"/>
    <property type="match status" value="1"/>
</dbReference>
<feature type="domain" description="Signal transduction histidine kinase subgroup 3 dimerisation and phosphoacceptor" evidence="6">
    <location>
        <begin position="191"/>
        <end position="253"/>
    </location>
</feature>
<dbReference type="Pfam" id="PF02518">
    <property type="entry name" value="HATPase_c"/>
    <property type="match status" value="1"/>
</dbReference>
<evidence type="ECO:0000256" key="3">
    <source>
        <dbReference type="ARBA" id="ARBA00023012"/>
    </source>
</evidence>
<dbReference type="PANTHER" id="PTHR24421:SF59">
    <property type="entry name" value="OXYGEN SENSOR HISTIDINE KINASE NREB"/>
    <property type="match status" value="1"/>
</dbReference>
<dbReference type="Pfam" id="PF07730">
    <property type="entry name" value="HisKA_3"/>
    <property type="match status" value="1"/>
</dbReference>
<evidence type="ECO:0000313" key="8">
    <source>
        <dbReference type="Proteomes" id="UP000007962"/>
    </source>
</evidence>
<evidence type="ECO:0000313" key="7">
    <source>
        <dbReference type="EMBL" id="ACQ82045.1"/>
    </source>
</evidence>
<dbReference type="STRING" id="471853.Bcav_3803"/>
<accession>C5C4C1</accession>
<dbReference type="Gene3D" id="3.30.565.10">
    <property type="entry name" value="Histidine kinase-like ATPase, C-terminal domain"/>
    <property type="match status" value="1"/>
</dbReference>
<dbReference type="GO" id="GO:0016020">
    <property type="term" value="C:membrane"/>
    <property type="evidence" value="ECO:0007669"/>
    <property type="project" value="InterPro"/>
</dbReference>
<dbReference type="Proteomes" id="UP000007962">
    <property type="component" value="Chromosome"/>
</dbReference>
<feature type="domain" description="Histidine kinase/HSP90-like ATPase" evidence="5">
    <location>
        <begin position="289"/>
        <end position="371"/>
    </location>
</feature>
<dbReference type="InterPro" id="IPR011712">
    <property type="entry name" value="Sig_transdc_His_kin_sub3_dim/P"/>
</dbReference>
<evidence type="ECO:0000256" key="4">
    <source>
        <dbReference type="SAM" id="Phobius"/>
    </source>
</evidence>
<feature type="transmembrane region" description="Helical" evidence="4">
    <location>
        <begin position="42"/>
        <end position="60"/>
    </location>
</feature>
<evidence type="ECO:0000256" key="2">
    <source>
        <dbReference type="ARBA" id="ARBA00022777"/>
    </source>
</evidence>
<evidence type="ECO:0000259" key="6">
    <source>
        <dbReference type="Pfam" id="PF07730"/>
    </source>
</evidence>
<dbReference type="AlphaFoldDB" id="C5C4C1"/>
<dbReference type="HOGENOM" id="CLU_000445_20_15_11"/>
<feature type="transmembrane region" description="Helical" evidence="4">
    <location>
        <begin position="91"/>
        <end position="108"/>
    </location>
</feature>
<gene>
    <name evidence="7" type="ordered locus">Bcav_3803</name>
</gene>
<keyword evidence="2 7" id="KW-0418">Kinase</keyword>
<keyword evidence="4" id="KW-0472">Membrane</keyword>